<dbReference type="InterPro" id="IPR016169">
    <property type="entry name" value="FAD-bd_PCMH_sub2"/>
</dbReference>
<keyword evidence="3" id="KW-0479">Metal-binding</keyword>
<keyword evidence="12" id="KW-1185">Reference proteome</keyword>
<evidence type="ECO:0000256" key="6">
    <source>
        <dbReference type="ARBA" id="ARBA00023004"/>
    </source>
</evidence>
<feature type="domain" description="4Fe-4S ferredoxin-type" evidence="9">
    <location>
        <begin position="591"/>
        <end position="622"/>
    </location>
</feature>
<evidence type="ECO:0000256" key="2">
    <source>
        <dbReference type="ARBA" id="ARBA00022630"/>
    </source>
</evidence>
<evidence type="ECO:0000259" key="10">
    <source>
        <dbReference type="PROSITE" id="PS51387"/>
    </source>
</evidence>
<reference evidence="11 12" key="1">
    <citation type="submission" date="2024-02" db="EMBL/GenBank/DDBJ databases">
        <title>Characterization of antibiotic resistant novel bacterial strains and their environmental applications.</title>
        <authorList>
            <person name="Manzoor S."/>
            <person name="Abbas S."/>
            <person name="Arshad M."/>
            <person name="Li W.J."/>
            <person name="Ahmed I."/>
        </authorList>
    </citation>
    <scope>NUCLEOTIDE SEQUENCE [LARGE SCALE GENOMIC DNA]</scope>
    <source>
        <strain evidence="11 12">KACC 15558</strain>
    </source>
</reference>
<dbReference type="InterPro" id="IPR017896">
    <property type="entry name" value="4Fe4S_Fe-S-bd"/>
</dbReference>
<dbReference type="Gene3D" id="3.30.465.10">
    <property type="match status" value="1"/>
</dbReference>
<organism evidence="11 12">
    <name type="scientific">Brevibacterium ammoniilyticum</name>
    <dbReference type="NCBI Taxonomy" id="1046555"/>
    <lineage>
        <taxon>Bacteria</taxon>
        <taxon>Bacillati</taxon>
        <taxon>Actinomycetota</taxon>
        <taxon>Actinomycetes</taxon>
        <taxon>Micrococcales</taxon>
        <taxon>Brevibacteriaceae</taxon>
        <taxon>Brevibacterium</taxon>
    </lineage>
</organism>
<dbReference type="PANTHER" id="PTHR11748:SF119">
    <property type="entry name" value="D-2-HYDROXYGLUTARATE DEHYDROGENASE"/>
    <property type="match status" value="1"/>
</dbReference>
<feature type="domain" description="FAD-binding PCMH-type" evidence="10">
    <location>
        <begin position="38"/>
        <end position="253"/>
    </location>
</feature>
<dbReference type="InterPro" id="IPR036318">
    <property type="entry name" value="FAD-bd_PCMH-like_sf"/>
</dbReference>
<dbReference type="SUPFAM" id="SSF55103">
    <property type="entry name" value="FAD-linked oxidases, C-terminal domain"/>
    <property type="match status" value="1"/>
</dbReference>
<accession>A0ABP9U5W3</accession>
<dbReference type="Pfam" id="PF02913">
    <property type="entry name" value="FAD-oxidase_C"/>
    <property type="match status" value="1"/>
</dbReference>
<feature type="region of interest" description="Disordered" evidence="8">
    <location>
        <begin position="706"/>
        <end position="736"/>
    </location>
</feature>
<keyword evidence="7" id="KW-0411">Iron-sulfur</keyword>
<feature type="compositionally biased region" description="Low complexity" evidence="8">
    <location>
        <begin position="706"/>
        <end position="733"/>
    </location>
</feature>
<keyword evidence="2" id="KW-0285">Flavoprotein</keyword>
<evidence type="ECO:0000256" key="8">
    <source>
        <dbReference type="SAM" id="MobiDB-lite"/>
    </source>
</evidence>
<dbReference type="PANTHER" id="PTHR11748">
    <property type="entry name" value="D-LACTATE DEHYDROGENASE"/>
    <property type="match status" value="1"/>
</dbReference>
<protein>
    <submittedName>
        <fullName evidence="11">FAD-binding and (Fe-S)-binding domain-containing protein</fullName>
    </submittedName>
</protein>
<dbReference type="PROSITE" id="PS51387">
    <property type="entry name" value="FAD_PCMH"/>
    <property type="match status" value="1"/>
</dbReference>
<dbReference type="InterPro" id="IPR004113">
    <property type="entry name" value="FAD-bd_oxidored_4_C"/>
</dbReference>
<dbReference type="InterPro" id="IPR016166">
    <property type="entry name" value="FAD-bd_PCMH"/>
</dbReference>
<comment type="caution">
    <text evidence="11">The sequence shown here is derived from an EMBL/GenBank/DDBJ whole genome shotgun (WGS) entry which is preliminary data.</text>
</comment>
<dbReference type="SUPFAM" id="SSF46548">
    <property type="entry name" value="alpha-helical ferredoxin"/>
    <property type="match status" value="1"/>
</dbReference>
<dbReference type="SUPFAM" id="SSF56176">
    <property type="entry name" value="FAD-binding/transporter-associated domain-like"/>
    <property type="match status" value="1"/>
</dbReference>
<dbReference type="PROSITE" id="PS51379">
    <property type="entry name" value="4FE4S_FER_2"/>
    <property type="match status" value="1"/>
</dbReference>
<evidence type="ECO:0000313" key="12">
    <source>
        <dbReference type="Proteomes" id="UP001498935"/>
    </source>
</evidence>
<dbReference type="InterPro" id="IPR004017">
    <property type="entry name" value="Cys_rich_dom"/>
</dbReference>
<comment type="cofactor">
    <cofactor evidence="1">
        <name>FAD</name>
        <dbReference type="ChEBI" id="CHEBI:57692"/>
    </cofactor>
</comment>
<keyword evidence="4" id="KW-0274">FAD</keyword>
<dbReference type="RefSeq" id="WP_342038223.1">
    <property type="nucleotide sequence ID" value="NZ_BAABBK010000006.1"/>
</dbReference>
<evidence type="ECO:0000256" key="4">
    <source>
        <dbReference type="ARBA" id="ARBA00022827"/>
    </source>
</evidence>
<sequence>MTAVSAEALALALTDTGIDDVSVDDADRAAYSSDASLFRLVPRVIVFPHGEEDVAAALSVARRLGVPVASRGAGTSIAGNAIGTGIVLDFSRHMNAVLELDPVEQSAWVEAGCVHASLQARARAHGLRFGPDPSTHTRCTIGGMIGNNACGPRALGYGRTGENILALRVMLVDGTIVELDETDPRELFPRLHALIGEHLGVIRTHLGTFSRQVSGYGLEALLPENGFDVRRAFAGSEGTWGIVLAAKMRLVAEPAHTSAVVLGYPDMVAAARDAPLLRDFPVAACEGLDERMLDRVVAAKGAGAVPALPQGAGWLVVELTGDDADVLAGQAQRLIGESDSLDAAVVDAATAAEIWAIRADGAGLVSRTPDGRDAHAGWEDSAVPVEHLGDYLRDLMDLLDEHGLWGIPYGHFGDGCVHMRVDFPLEAPDGRAVLRRFLVAATELVAGYGGSVSGEHGDGRARSELLPLLYPPEVIALFRAVKELFDPRHLLGPGVIVDPDPLDAAIRLAEVPYRTRLPGELAMAYAGEAEGFVSAVHRCTGVGKCRADSAATGGVMCPSYQATRDERHSTRGRARVLQEMVSGDLLETRWDSPAVAEALDLCLSCKACASECPTGTDMAAYKAEVLHQSYRGRLRPLSHYALGFLPQLAAALTPVAGAVNRLARLPGVGAVGKRLAGIDERRSIPTFATTTFRRWWDDRAEVGAGSESGAEVGAGSESGAEVGAGSESGAEVGAGLGTARPGHLGEVVLFADSWSNHFAPRILAAAVAVLEHAGVRVRVVEQTVCCGLPLISTGQLDAAKTHLRQTIAALDATGQMPIVGVEPSCLATLKDDAQKLLADDAAERVGARVRTLAEHLLEIGAELPDLAGIEAVVQPHCHQSAVLGTAADKELLSRAGASAEFLGGCCGLAGNFGVEAGHYETSVAVAELALLPALRDSEPNRSRVVLADGYSCRTQIADLSDARGASLAELLAWGHGLGLAR</sequence>
<dbReference type="Pfam" id="PF02754">
    <property type="entry name" value="CCG"/>
    <property type="match status" value="1"/>
</dbReference>
<dbReference type="Pfam" id="PF13183">
    <property type="entry name" value="Fer4_8"/>
    <property type="match status" value="1"/>
</dbReference>
<dbReference type="Proteomes" id="UP001498935">
    <property type="component" value="Unassembled WGS sequence"/>
</dbReference>
<name>A0ABP9U5W3_9MICO</name>
<dbReference type="InterPro" id="IPR006094">
    <property type="entry name" value="Oxid_FAD_bind_N"/>
</dbReference>
<evidence type="ECO:0000256" key="1">
    <source>
        <dbReference type="ARBA" id="ARBA00001974"/>
    </source>
</evidence>
<evidence type="ECO:0000256" key="5">
    <source>
        <dbReference type="ARBA" id="ARBA00023002"/>
    </source>
</evidence>
<dbReference type="EMBL" id="BAABNP010000007">
    <property type="protein sequence ID" value="GAA5341026.1"/>
    <property type="molecule type" value="Genomic_DNA"/>
</dbReference>
<evidence type="ECO:0000256" key="3">
    <source>
        <dbReference type="ARBA" id="ARBA00022723"/>
    </source>
</evidence>
<keyword evidence="6" id="KW-0408">Iron</keyword>
<proteinExistence type="predicted"/>
<evidence type="ECO:0000256" key="7">
    <source>
        <dbReference type="ARBA" id="ARBA00023014"/>
    </source>
</evidence>
<dbReference type="Pfam" id="PF01565">
    <property type="entry name" value="FAD_binding_4"/>
    <property type="match status" value="1"/>
</dbReference>
<gene>
    <name evidence="11" type="ORF">KACC15558_20660</name>
</gene>
<evidence type="ECO:0000313" key="11">
    <source>
        <dbReference type="EMBL" id="GAA5341026.1"/>
    </source>
</evidence>
<keyword evidence="5" id="KW-0560">Oxidoreductase</keyword>
<dbReference type="InterPro" id="IPR017900">
    <property type="entry name" value="4Fe4S_Fe_S_CS"/>
</dbReference>
<dbReference type="InterPro" id="IPR016164">
    <property type="entry name" value="FAD-linked_Oxase-like_C"/>
</dbReference>
<dbReference type="PROSITE" id="PS00198">
    <property type="entry name" value="4FE4S_FER_1"/>
    <property type="match status" value="1"/>
</dbReference>
<dbReference type="Gene3D" id="3.30.70.2740">
    <property type="match status" value="1"/>
</dbReference>
<evidence type="ECO:0000259" key="9">
    <source>
        <dbReference type="PROSITE" id="PS51379"/>
    </source>
</evidence>